<organism evidence="1">
    <name type="scientific">Rhizophora mucronata</name>
    <name type="common">Asiatic mangrove</name>
    <dbReference type="NCBI Taxonomy" id="61149"/>
    <lineage>
        <taxon>Eukaryota</taxon>
        <taxon>Viridiplantae</taxon>
        <taxon>Streptophyta</taxon>
        <taxon>Embryophyta</taxon>
        <taxon>Tracheophyta</taxon>
        <taxon>Spermatophyta</taxon>
        <taxon>Magnoliopsida</taxon>
        <taxon>eudicotyledons</taxon>
        <taxon>Gunneridae</taxon>
        <taxon>Pentapetalae</taxon>
        <taxon>rosids</taxon>
        <taxon>fabids</taxon>
        <taxon>Malpighiales</taxon>
        <taxon>Rhizophoraceae</taxon>
        <taxon>Rhizophora</taxon>
    </lineage>
</organism>
<sequence length="30" mass="3421">MFPVKSCMHEAFQTMAFLCLQNSHQIIGAH</sequence>
<protein>
    <submittedName>
        <fullName evidence="1">Uncharacterized protein</fullName>
    </submittedName>
</protein>
<evidence type="ECO:0000313" key="1">
    <source>
        <dbReference type="EMBL" id="MBX49498.1"/>
    </source>
</evidence>
<dbReference type="AlphaFoldDB" id="A0A2P2P427"/>
<dbReference type="EMBL" id="GGEC01069014">
    <property type="protein sequence ID" value="MBX49498.1"/>
    <property type="molecule type" value="Transcribed_RNA"/>
</dbReference>
<accession>A0A2P2P427</accession>
<proteinExistence type="predicted"/>
<name>A0A2P2P427_RHIMU</name>
<reference evidence="1" key="1">
    <citation type="submission" date="2018-02" db="EMBL/GenBank/DDBJ databases">
        <title>Rhizophora mucronata_Transcriptome.</title>
        <authorList>
            <person name="Meera S.P."/>
            <person name="Sreeshan A."/>
            <person name="Augustine A."/>
        </authorList>
    </citation>
    <scope>NUCLEOTIDE SEQUENCE</scope>
    <source>
        <tissue evidence="1">Leaf</tissue>
    </source>
</reference>